<protein>
    <submittedName>
        <fullName evidence="7">ABC-type transport system ATP-binding protein (Probable substrate dipeptide/oligopeptide)</fullName>
    </submittedName>
    <submittedName>
        <fullName evidence="8">Peptide ABC transporter ATPase</fullName>
    </submittedName>
</protein>
<dbReference type="EMBL" id="AOHS01000061">
    <property type="protein sequence ID" value="ELY23387.1"/>
    <property type="molecule type" value="Genomic_DNA"/>
</dbReference>
<name>D3STJ6_NATMM</name>
<dbReference type="eggNOG" id="arCOG00184">
    <property type="taxonomic scope" value="Archaea"/>
</dbReference>
<evidence type="ECO:0000256" key="3">
    <source>
        <dbReference type="ARBA" id="ARBA00022741"/>
    </source>
</evidence>
<dbReference type="SUPFAM" id="SSF52540">
    <property type="entry name" value="P-loop containing nucleoside triphosphate hydrolases"/>
    <property type="match status" value="1"/>
</dbReference>
<dbReference type="OrthoDB" id="18209at2157"/>
<comment type="similarity">
    <text evidence="1">Belongs to the ABC transporter superfamily.</text>
</comment>
<dbReference type="InterPro" id="IPR027417">
    <property type="entry name" value="P-loop_NTPase"/>
</dbReference>
<dbReference type="KEGG" id="nmg:Nmag_1434"/>
<dbReference type="RefSeq" id="WP_004217238.1">
    <property type="nucleotide sequence ID" value="NC_013922.1"/>
</dbReference>
<dbReference type="Gene3D" id="3.40.50.300">
    <property type="entry name" value="P-loop containing nucleotide triphosphate hydrolases"/>
    <property type="match status" value="1"/>
</dbReference>
<dbReference type="SMART" id="SM00382">
    <property type="entry name" value="AAA"/>
    <property type="match status" value="1"/>
</dbReference>
<proteinExistence type="inferred from homology"/>
<dbReference type="CDD" id="cd03257">
    <property type="entry name" value="ABC_NikE_OppD_transporters"/>
    <property type="match status" value="1"/>
</dbReference>
<evidence type="ECO:0000256" key="2">
    <source>
        <dbReference type="ARBA" id="ARBA00022448"/>
    </source>
</evidence>
<evidence type="ECO:0000313" key="8">
    <source>
        <dbReference type="EMBL" id="ELY23387.1"/>
    </source>
</evidence>
<dbReference type="GeneID" id="8824267"/>
<dbReference type="Pfam" id="PF00005">
    <property type="entry name" value="ABC_tran"/>
    <property type="match status" value="1"/>
</dbReference>
<keyword evidence="3" id="KW-0547">Nucleotide-binding</keyword>
<evidence type="ECO:0000313" key="7">
    <source>
        <dbReference type="EMBL" id="ADD05013.1"/>
    </source>
</evidence>
<feature type="compositionally biased region" description="Polar residues" evidence="5">
    <location>
        <begin position="14"/>
        <end position="25"/>
    </location>
</feature>
<keyword evidence="2" id="KW-0813">Transport</keyword>
<dbReference type="PANTHER" id="PTHR43776">
    <property type="entry name" value="TRANSPORT ATP-BINDING PROTEIN"/>
    <property type="match status" value="1"/>
</dbReference>
<keyword evidence="4 7" id="KW-0067">ATP-binding</keyword>
<dbReference type="InterPro" id="IPR017871">
    <property type="entry name" value="ABC_transporter-like_CS"/>
</dbReference>
<dbReference type="InterPro" id="IPR013563">
    <property type="entry name" value="Oligopep_ABC_C"/>
</dbReference>
<reference evidence="8 10" key="3">
    <citation type="journal article" date="2014" name="PLoS Genet.">
        <title>Phylogenetically driven sequencing of extremely halophilic archaea reveals strategies for static and dynamic osmo-response.</title>
        <authorList>
            <person name="Becker E.A."/>
            <person name="Seitzer P.M."/>
            <person name="Tritt A."/>
            <person name="Larsen D."/>
            <person name="Krusor M."/>
            <person name="Yao A.I."/>
            <person name="Wu D."/>
            <person name="Madern D."/>
            <person name="Eisen J.A."/>
            <person name="Darling A.E."/>
            <person name="Facciotti M.T."/>
        </authorList>
    </citation>
    <scope>NUCLEOTIDE SEQUENCE [LARGE SCALE GENOMIC DNA]</scope>
    <source>
        <strain evidence="10">ATCC 43099 / DSM 3394 / CCM 3739 / CIP 104546 / IAM 13178 / JCM 8861 / NBRC 102185 / NCIMB 2190 / MS3</strain>
        <strain evidence="8">MS-3</strain>
    </source>
</reference>
<dbReference type="EMBL" id="CP001932">
    <property type="protein sequence ID" value="ADD05013.1"/>
    <property type="molecule type" value="Genomic_DNA"/>
</dbReference>
<reference evidence="9" key="1">
    <citation type="submission" date="2010-02" db="EMBL/GenBank/DDBJ databases">
        <title>Complete sequence of chromosome of Natrialba magadii ATCC 43099.</title>
        <authorList>
            <consortium name="US DOE Joint Genome Institute"/>
            <person name="Lucas S."/>
            <person name="Copeland A."/>
            <person name="Lapidus A."/>
            <person name="Cheng J.-F."/>
            <person name="Bruce D."/>
            <person name="Goodwin L."/>
            <person name="Pitluck S."/>
            <person name="Davenport K."/>
            <person name="Saunders E."/>
            <person name="Detter J.C."/>
            <person name="Han C."/>
            <person name="Tapia R."/>
            <person name="Land M."/>
            <person name="Hauser L."/>
            <person name="Kyrpides N."/>
            <person name="Mikhailova N."/>
            <person name="De Castro R.E."/>
            <person name="Maupin-Furlow J.A."/>
            <person name="Woyke T."/>
        </authorList>
    </citation>
    <scope>NUCLEOTIDE SEQUENCE [LARGE SCALE GENOMIC DNA]</scope>
    <source>
        <strain evidence="9">ATCC 43099 / DSM 3394 / CCM 3739 / CIP 104546 / IAM 13178 / JCM 8861 / NBRC 102185 / NCIMB 2190 / MS3</strain>
    </source>
</reference>
<evidence type="ECO:0000256" key="1">
    <source>
        <dbReference type="ARBA" id="ARBA00005417"/>
    </source>
</evidence>
<dbReference type="InterPro" id="IPR003439">
    <property type="entry name" value="ABC_transporter-like_ATP-bd"/>
</dbReference>
<dbReference type="PROSITE" id="PS00211">
    <property type="entry name" value="ABC_TRANSPORTER_1"/>
    <property type="match status" value="1"/>
</dbReference>
<evidence type="ECO:0000313" key="9">
    <source>
        <dbReference type="Proteomes" id="UP000001879"/>
    </source>
</evidence>
<feature type="region of interest" description="Disordered" evidence="5">
    <location>
        <begin position="1"/>
        <end position="30"/>
    </location>
</feature>
<dbReference type="Proteomes" id="UP000011543">
    <property type="component" value="Unassembled WGS sequence"/>
</dbReference>
<keyword evidence="9" id="KW-1185">Reference proteome</keyword>
<reference evidence="7" key="4">
    <citation type="submission" date="2016-09" db="EMBL/GenBank/DDBJ databases">
        <authorList>
            <person name="Pfeiffer F."/>
        </authorList>
    </citation>
    <scope>NUCLEOTIDE SEQUENCE</scope>
    <source>
        <strain evidence="7">ATCC 43099</strain>
    </source>
</reference>
<dbReference type="NCBIfam" id="TIGR01727">
    <property type="entry name" value="oligo_HPY"/>
    <property type="match status" value="1"/>
</dbReference>
<dbReference type="HOGENOM" id="CLU_000604_1_23_2"/>
<feature type="domain" description="ABC transporter" evidence="6">
    <location>
        <begin position="37"/>
        <end position="294"/>
    </location>
</feature>
<evidence type="ECO:0000256" key="5">
    <source>
        <dbReference type="SAM" id="MobiDB-lite"/>
    </source>
</evidence>
<dbReference type="Proteomes" id="UP000001879">
    <property type="component" value="Chromosome"/>
</dbReference>
<dbReference type="STRING" id="547559.Nmag_1434"/>
<evidence type="ECO:0000256" key="4">
    <source>
        <dbReference type="ARBA" id="ARBA00022840"/>
    </source>
</evidence>
<dbReference type="PROSITE" id="PS50893">
    <property type="entry name" value="ABC_TRANSPORTER_2"/>
    <property type="match status" value="1"/>
</dbReference>
<dbReference type="AlphaFoldDB" id="D3STJ6"/>
<dbReference type="PANTHER" id="PTHR43776:SF7">
    <property type="entry name" value="D,D-DIPEPTIDE TRANSPORT ATP-BINDING PROTEIN DDPF-RELATED"/>
    <property type="match status" value="1"/>
</dbReference>
<dbReference type="GO" id="GO:0005524">
    <property type="term" value="F:ATP binding"/>
    <property type="evidence" value="ECO:0007669"/>
    <property type="project" value="UniProtKB-KW"/>
</dbReference>
<feature type="compositionally biased region" description="Acidic residues" evidence="5">
    <location>
        <begin position="1"/>
        <end position="13"/>
    </location>
</feature>
<dbReference type="FunFam" id="3.40.50.300:FF:000016">
    <property type="entry name" value="Oligopeptide ABC transporter ATP-binding component"/>
    <property type="match status" value="1"/>
</dbReference>
<dbReference type="PATRIC" id="fig|547559.17.peg.3889"/>
<gene>
    <name evidence="7" type="primary">dppF3</name>
    <name evidence="7" type="ordered locus">Nmag_1434</name>
    <name evidence="8" type="ORF">C500_19694</name>
</gene>
<accession>D3STJ6</accession>
<dbReference type="GO" id="GO:0015833">
    <property type="term" value="P:peptide transport"/>
    <property type="evidence" value="ECO:0007669"/>
    <property type="project" value="InterPro"/>
</dbReference>
<evidence type="ECO:0000259" key="6">
    <source>
        <dbReference type="PROSITE" id="PS50893"/>
    </source>
</evidence>
<organism evidence="7 9">
    <name type="scientific">Natrialba magadii (strain ATCC 43099 / DSM 3394 / CCM 3739 / CIP 104546 / IAM 13178 / JCM 8861 / NBRC 102185 / NCIMB 2190 / MS3)</name>
    <name type="common">Natronobacterium magadii</name>
    <dbReference type="NCBI Taxonomy" id="547559"/>
    <lineage>
        <taxon>Archaea</taxon>
        <taxon>Methanobacteriati</taxon>
        <taxon>Methanobacteriota</taxon>
        <taxon>Stenosarchaea group</taxon>
        <taxon>Halobacteria</taxon>
        <taxon>Halobacteriales</taxon>
        <taxon>Natrialbaceae</taxon>
        <taxon>Natrialba</taxon>
    </lineage>
</organism>
<dbReference type="GO" id="GO:0055085">
    <property type="term" value="P:transmembrane transport"/>
    <property type="evidence" value="ECO:0007669"/>
    <property type="project" value="UniProtKB-ARBA"/>
</dbReference>
<dbReference type="PaxDb" id="547559-Nmag_1434"/>
<dbReference type="InterPro" id="IPR050319">
    <property type="entry name" value="ABC_transp_ATP-bind"/>
</dbReference>
<sequence length="460" mass="50756">MTDADTVELDSESDATATDSESTDASAVDERDEAYKLRIEGLEKHFPVNTGLVSRILHGESNDAVKAVDGVSLGIREGEAFGLAGESGCGKTTLGKSAIRLLEPTGGEIHFDGKEITDVGGAELNEFRREAQIIHQDPYKSLNPRFTVYEWVKEPLDVHDVGTSEERDARVYETIEQAGLRPAEAYADEYPSELSGGERQRVGIARALALEPSFLLADEPASMLDVSIRASILDLFKELQTELGLTAVYISHDLSLLKHMCDRIGIMYLGELVEVGPADQIINDPKHPYTQALVSSVPRIDPTEERERIELVGEVPDPVDVPSGCRFHPRCPKLVQPEGYEMDQDHWRAVANFRQDLLRDDLTLTSEDEEATPAALRESYDIPATLSDSEAERVLSDVLTTATEGDREQARNRIETEFASPCERGEITTYQVTPEQTAKCVRYDDAERYSPEGGGTIQGD</sequence>
<reference evidence="7 9" key="2">
    <citation type="journal article" date="2012" name="BMC Genomics">
        <title>A comparative genomics perspective on the genetic content of the alkaliphilic haloarchaeon Natrialba magadii ATCC 43099T.</title>
        <authorList>
            <person name="Siddaramappa S."/>
            <person name="Challacombe J.F."/>
            <person name="Decastro R.E."/>
            <person name="Pfeiffer F."/>
            <person name="Sastre D.E."/>
            <person name="Gimenez M.I."/>
            <person name="Paggi R.A."/>
            <person name="Detter J.C."/>
            <person name="Davenport K.W."/>
            <person name="Goodwin L.A."/>
            <person name="Kyrpides N."/>
            <person name="Tapia R."/>
            <person name="Pitluck S."/>
            <person name="Lucas S."/>
            <person name="Woyke T."/>
            <person name="Maupin-Furlow J.A."/>
        </authorList>
    </citation>
    <scope>NUCLEOTIDE SEQUENCE [LARGE SCALE GENOMIC DNA]</scope>
    <source>
        <strain evidence="7">ATCC 43099</strain>
        <strain evidence="9">ATCC 43099 / DSM 3394 / CCM 3739 / CIP 104546 / IAM 13178 / JCM 8861 / NBRC 102185 / NCIMB 2190 / MS3</strain>
    </source>
</reference>
<dbReference type="Pfam" id="PF08352">
    <property type="entry name" value="oligo_HPY"/>
    <property type="match status" value="1"/>
</dbReference>
<dbReference type="InterPro" id="IPR003593">
    <property type="entry name" value="AAA+_ATPase"/>
</dbReference>
<evidence type="ECO:0000313" key="10">
    <source>
        <dbReference type="Proteomes" id="UP000011543"/>
    </source>
</evidence>
<dbReference type="GO" id="GO:0016887">
    <property type="term" value="F:ATP hydrolysis activity"/>
    <property type="evidence" value="ECO:0007669"/>
    <property type="project" value="InterPro"/>
</dbReference>